<dbReference type="EMBL" id="BKCJ010005662">
    <property type="protein sequence ID" value="GEU67961.1"/>
    <property type="molecule type" value="Genomic_DNA"/>
</dbReference>
<dbReference type="PANTHER" id="PTHR31973">
    <property type="entry name" value="POLYPROTEIN, PUTATIVE-RELATED"/>
    <property type="match status" value="1"/>
</dbReference>
<feature type="compositionally biased region" description="Low complexity" evidence="1">
    <location>
        <begin position="64"/>
        <end position="78"/>
    </location>
</feature>
<name>A0A6L2M1P9_TANCI</name>
<dbReference type="PANTHER" id="PTHR31973:SF185">
    <property type="entry name" value="TRANSPOSASE, MUDR, PLANT, MULE TRANSPOSASE DOMAIN-CONTAINING PROTEIN"/>
    <property type="match status" value="1"/>
</dbReference>
<evidence type="ECO:0000256" key="1">
    <source>
        <dbReference type="SAM" id="MobiDB-lite"/>
    </source>
</evidence>
<reference evidence="2" key="1">
    <citation type="journal article" date="2019" name="Sci. Rep.">
        <title>Draft genome of Tanacetum cinerariifolium, the natural source of mosquito coil.</title>
        <authorList>
            <person name="Yamashiro T."/>
            <person name="Shiraishi A."/>
            <person name="Satake H."/>
            <person name="Nakayama K."/>
        </authorList>
    </citation>
    <scope>NUCLEOTIDE SEQUENCE</scope>
</reference>
<comment type="caution">
    <text evidence="2">The sequence shown here is derived from an EMBL/GenBank/DDBJ whole genome shotgun (WGS) entry which is preliminary data.</text>
</comment>
<organism evidence="2">
    <name type="scientific">Tanacetum cinerariifolium</name>
    <name type="common">Dalmatian daisy</name>
    <name type="synonym">Chrysanthemum cinerariifolium</name>
    <dbReference type="NCBI Taxonomy" id="118510"/>
    <lineage>
        <taxon>Eukaryota</taxon>
        <taxon>Viridiplantae</taxon>
        <taxon>Streptophyta</taxon>
        <taxon>Embryophyta</taxon>
        <taxon>Tracheophyta</taxon>
        <taxon>Spermatophyta</taxon>
        <taxon>Magnoliopsida</taxon>
        <taxon>eudicotyledons</taxon>
        <taxon>Gunneridae</taxon>
        <taxon>Pentapetalae</taxon>
        <taxon>asterids</taxon>
        <taxon>campanulids</taxon>
        <taxon>Asterales</taxon>
        <taxon>Asteraceae</taxon>
        <taxon>Asteroideae</taxon>
        <taxon>Anthemideae</taxon>
        <taxon>Anthemidinae</taxon>
        <taxon>Tanacetum</taxon>
    </lineage>
</organism>
<dbReference type="AlphaFoldDB" id="A0A6L2M1P9"/>
<gene>
    <name evidence="2" type="ORF">Tci_039939</name>
</gene>
<protein>
    <submittedName>
        <fullName evidence="2">Transposase, MuDR, MULE transposase domain protein</fullName>
    </submittedName>
</protein>
<accession>A0A6L2M1P9</accession>
<proteinExistence type="predicted"/>
<evidence type="ECO:0000313" key="2">
    <source>
        <dbReference type="EMBL" id="GEU67961.1"/>
    </source>
</evidence>
<sequence>MVKMVQYEAFTCHCAARDVVLRESYQHETRGKLYYAYLRSKEERVRLLVGSPRASTTLIYSPRSSSTPVYSPGSSTPPCYSSRASTPPRYSLRTSRNAECSNCKHLLDKIMKFNLEANAEINFSFKLLSVDFVVDITDDVEVRDSPYEAFEMILYYCYNLEQKNERTVTRIKTDDKEFSRCYSLPLVLRHPAIAMAVKKEFPLAFHVVCCRHLMQNLSLKNKKRKGLFWKICKAYTREDYTTSMNILEIVQPDAYEKLCKAGPQRWSRAHCPLVRYNYMTSNSVESVNACSVIYTKEPVLKLAKTYRAMVQE</sequence>
<feature type="region of interest" description="Disordered" evidence="1">
    <location>
        <begin position="63"/>
        <end position="87"/>
    </location>
</feature>